<dbReference type="Gene3D" id="1.25.40.10">
    <property type="entry name" value="Tetratricopeptide repeat domain"/>
    <property type="match status" value="1"/>
</dbReference>
<proteinExistence type="predicted"/>
<accession>A0A431UMB8</accession>
<evidence type="ECO:0000313" key="2">
    <source>
        <dbReference type="Proteomes" id="UP000271705"/>
    </source>
</evidence>
<dbReference type="EMBL" id="RXLZ01000009">
    <property type="protein sequence ID" value="RTQ90996.1"/>
    <property type="molecule type" value="Genomic_DNA"/>
</dbReference>
<dbReference type="AlphaFoldDB" id="A0A431UMB8"/>
<gene>
    <name evidence="1" type="ORF">EKL94_04575</name>
</gene>
<reference evidence="1 2" key="1">
    <citation type="submission" date="2018-12" db="EMBL/GenBank/DDBJ databases">
        <authorList>
            <person name="Kartti S."/>
            <person name="Manni A."/>
            <person name="Chemao El Fihri M.W."/>
            <person name="Laamarti M."/>
            <person name="Temsamani L."/>
            <person name="El Jamali J.E."/>
            <person name="Ouadghiri M."/>
            <person name="Ibrahimi A."/>
            <person name="Filati-Maltouf A."/>
        </authorList>
    </citation>
    <scope>NUCLEOTIDE SEQUENCE [LARGE SCALE GENOMIC DNA]</scope>
    <source>
        <strain evidence="1 2">MDMC339</strain>
    </source>
</reference>
<protein>
    <submittedName>
        <fullName evidence="1">Virulence protein SciE type</fullName>
    </submittedName>
</protein>
<dbReference type="PIRSF" id="PIRSF029288">
    <property type="entry name" value="SciE_ImpE"/>
    <property type="match status" value="1"/>
</dbReference>
<dbReference type="InterPro" id="IPR009211">
    <property type="entry name" value="TagJ"/>
</dbReference>
<dbReference type="SUPFAM" id="SSF144059">
    <property type="entry name" value="ImpE-like"/>
    <property type="match status" value="1"/>
</dbReference>
<dbReference type="RefSeq" id="WP_126928172.1">
    <property type="nucleotide sequence ID" value="NZ_RXLZ01000009.1"/>
</dbReference>
<organism evidence="1 2">
    <name type="scientific">Stenotrophomonas maltophilia</name>
    <name type="common">Pseudomonas maltophilia</name>
    <name type="synonym">Xanthomonas maltophilia</name>
    <dbReference type="NCBI Taxonomy" id="40324"/>
    <lineage>
        <taxon>Bacteria</taxon>
        <taxon>Pseudomonadati</taxon>
        <taxon>Pseudomonadota</taxon>
        <taxon>Gammaproteobacteria</taxon>
        <taxon>Lysobacterales</taxon>
        <taxon>Lysobacteraceae</taxon>
        <taxon>Stenotrophomonas</taxon>
        <taxon>Stenotrophomonas maltophilia group</taxon>
    </lineage>
</organism>
<name>A0A431UMB8_STEMA</name>
<dbReference type="Pfam" id="PF07024">
    <property type="entry name" value="ImpE"/>
    <property type="match status" value="1"/>
</dbReference>
<dbReference type="InterPro" id="IPR011990">
    <property type="entry name" value="TPR-like_helical_dom_sf"/>
</dbReference>
<comment type="caution">
    <text evidence="1">The sequence shown here is derived from an EMBL/GenBank/DDBJ whole genome shotgun (WGS) entry which is preliminary data.</text>
</comment>
<sequence>MNVPPTTASAPAVDLLRAGDLGGALQAQRERVRAAPTAAAERVFLFQLLAVLGQWQRAGAQLQAAVQLDASLSLLGSAGHALLCAEQVRAEVFAGTRLPPVLGTPQPWLAPLLQALQLQQQGHIDAAIELREQAFSQAPAIAGDCDGEPFEWIADADPRFGPCLEVITPSGYAWLPLDGLAELRIDPPEDLRDLVWAPAELHLRQGSALRAFVPVRYPGSEAGDDSGLQLARRSEWDEHGIGSGQRMLATDSGDHPLLQIRQLRLQRAD</sequence>
<evidence type="ECO:0000313" key="1">
    <source>
        <dbReference type="EMBL" id="RTQ90996.1"/>
    </source>
</evidence>
<dbReference type="Proteomes" id="UP000271705">
    <property type="component" value="Unassembled WGS sequence"/>
</dbReference>